<evidence type="ECO:0000256" key="6">
    <source>
        <dbReference type="ARBA" id="ARBA00022692"/>
    </source>
</evidence>
<dbReference type="Gene3D" id="3.80.10.10">
    <property type="entry name" value="Ribonuclease Inhibitor"/>
    <property type="match status" value="2"/>
</dbReference>
<organism evidence="13 14">
    <name type="scientific">Ambrosia artemisiifolia</name>
    <name type="common">Common ragweed</name>
    <dbReference type="NCBI Taxonomy" id="4212"/>
    <lineage>
        <taxon>Eukaryota</taxon>
        <taxon>Viridiplantae</taxon>
        <taxon>Streptophyta</taxon>
        <taxon>Embryophyta</taxon>
        <taxon>Tracheophyta</taxon>
        <taxon>Spermatophyta</taxon>
        <taxon>Magnoliopsida</taxon>
        <taxon>eudicotyledons</taxon>
        <taxon>Gunneridae</taxon>
        <taxon>Pentapetalae</taxon>
        <taxon>asterids</taxon>
        <taxon>campanulids</taxon>
        <taxon>Asterales</taxon>
        <taxon>Asteraceae</taxon>
        <taxon>Asteroideae</taxon>
        <taxon>Heliantheae alliance</taxon>
        <taxon>Heliantheae</taxon>
        <taxon>Ambrosia</taxon>
    </lineage>
</organism>
<comment type="caution">
    <text evidence="13">The sequence shown here is derived from an EMBL/GenBank/DDBJ whole genome shotgun (WGS) entry which is preliminary data.</text>
</comment>
<dbReference type="GO" id="GO:0007165">
    <property type="term" value="P:signal transduction"/>
    <property type="evidence" value="ECO:0007669"/>
    <property type="project" value="UniProtKB-ARBA"/>
</dbReference>
<keyword evidence="5" id="KW-0433">Leucine-rich repeat</keyword>
<keyword evidence="6 12" id="KW-0812">Transmembrane</keyword>
<dbReference type="GO" id="GO:0005886">
    <property type="term" value="C:plasma membrane"/>
    <property type="evidence" value="ECO:0007669"/>
    <property type="project" value="UniProtKB-SubCell"/>
</dbReference>
<evidence type="ECO:0000256" key="1">
    <source>
        <dbReference type="ARBA" id="ARBA00004162"/>
    </source>
</evidence>
<dbReference type="InterPro" id="IPR032675">
    <property type="entry name" value="LRR_dom_sf"/>
</dbReference>
<dbReference type="FunFam" id="3.80.10.10:FF:000383">
    <property type="entry name" value="Leucine-rich repeat receptor protein kinase EMS1"/>
    <property type="match status" value="1"/>
</dbReference>
<protein>
    <submittedName>
        <fullName evidence="13">Uncharacterized protein</fullName>
    </submittedName>
</protein>
<dbReference type="InterPro" id="IPR001611">
    <property type="entry name" value="Leu-rich_rpt"/>
</dbReference>
<dbReference type="FunFam" id="3.80.10.10:FF:000095">
    <property type="entry name" value="LRR receptor-like serine/threonine-protein kinase GSO1"/>
    <property type="match status" value="1"/>
</dbReference>
<dbReference type="AlphaFoldDB" id="A0AAD5G4P7"/>
<evidence type="ECO:0000256" key="7">
    <source>
        <dbReference type="ARBA" id="ARBA00022729"/>
    </source>
</evidence>
<evidence type="ECO:0000256" key="9">
    <source>
        <dbReference type="ARBA" id="ARBA00022989"/>
    </source>
</evidence>
<keyword evidence="9 12" id="KW-1133">Transmembrane helix</keyword>
<dbReference type="EMBL" id="JAMZMK010011178">
    <property type="protein sequence ID" value="KAI7728649.1"/>
    <property type="molecule type" value="Genomic_DNA"/>
</dbReference>
<accession>A0AAD5G4P7</accession>
<dbReference type="SUPFAM" id="SSF52058">
    <property type="entry name" value="L domain-like"/>
    <property type="match status" value="3"/>
</dbReference>
<keyword evidence="4" id="KW-0597">Phosphoprotein</keyword>
<proteinExistence type="inferred from homology"/>
<comment type="similarity">
    <text evidence="2">Belongs to the RLP family.</text>
</comment>
<comment type="subcellular location">
    <subcellularLocation>
        <location evidence="1">Cell membrane</location>
        <topology evidence="1">Single-pass membrane protein</topology>
    </subcellularLocation>
</comment>
<feature type="transmembrane region" description="Helical" evidence="12">
    <location>
        <begin position="707"/>
        <end position="728"/>
    </location>
</feature>
<dbReference type="Pfam" id="PF13855">
    <property type="entry name" value="LRR_8"/>
    <property type="match status" value="3"/>
</dbReference>
<evidence type="ECO:0000256" key="4">
    <source>
        <dbReference type="ARBA" id="ARBA00022553"/>
    </source>
</evidence>
<dbReference type="Pfam" id="PF00560">
    <property type="entry name" value="LRR_1"/>
    <property type="match status" value="4"/>
</dbReference>
<dbReference type="PANTHER" id="PTHR48062:SF21">
    <property type="entry name" value="RECEPTOR-LIKE PROTEIN 12"/>
    <property type="match status" value="1"/>
</dbReference>
<keyword evidence="3" id="KW-1003">Cell membrane</keyword>
<keyword evidence="8" id="KW-0677">Repeat</keyword>
<gene>
    <name evidence="13" type="ORF">M8C21_007269</name>
</gene>
<dbReference type="FunFam" id="3.80.10.10:FF:000111">
    <property type="entry name" value="LRR receptor-like serine/threonine-protein kinase ERECTA"/>
    <property type="match status" value="1"/>
</dbReference>
<reference evidence="13" key="1">
    <citation type="submission" date="2022-06" db="EMBL/GenBank/DDBJ databases">
        <title>Uncovering the hologenomic basis of an extraordinary plant invasion.</title>
        <authorList>
            <person name="Bieker V.C."/>
            <person name="Martin M.D."/>
            <person name="Gilbert T."/>
            <person name="Hodgins K."/>
            <person name="Battlay P."/>
            <person name="Petersen B."/>
            <person name="Wilson J."/>
        </authorList>
    </citation>
    <scope>NUCLEOTIDE SEQUENCE</scope>
    <source>
        <strain evidence="13">AA19_3_7</strain>
        <tissue evidence="13">Leaf</tissue>
    </source>
</reference>
<sequence>MPSTIKSLSSIEALAFGNNMLNGSLPTWLCELKNLLELDLSNNMFDGNLPKCFSRLSCLKMFDISSNQFTGILPPSLIMNLKYLEYIDFGLNKFEGSFSFSSLCNHTKLEFFKHESGNEKLKVETEEPIGWIPMFQLKVLALRNWNIKRFKGSVVPSFLLHQHKLQALDMSHNSLEGEFPNWLLENNTKLESLTLRNNSLQGVLPMEYLNANMKNLDMSGNHITGIIHNDIQKFIPYIEYLNFSNNALNGVIPSSICDLHRLQTLDLSQNYFSGKIPKGLVTNISNLEILKLSKNALHGQILSGNLSLSFFYVLHLDNNYFTGNIGNNIVEYTTWESLQFLDISDNFFKGTIPSWISNATSIDELIVRNNRFKGQFPCGKASFRFLDISENFFSGPLPYCLNMESMQHLHLGSNKFTGLVPKTFRNLTNVFTLDIGHNYLSGRIPKFLGDLSKLRILLLGNNDFSGSIPRQLCKLTIVSLIDLSSNSLSGLIPRCLHYSIRPKELVFIQDATFIENGPNVYNYETTIRSSYYGGGVYQDETQDEAQFTTKRNSQTYKGKILDYMSGLDLSCNKLIGEIPPELGILTHILNLNLSHNKLTGPIPVSLSNLTEIESLDLSFNGLTGKVPSELIQLKYLAVFNVSYNNLSGKLPEWKAQFATFTEDSYEGNPLLCGPPLKNKCITESQMTHPSVEEGTDRSWYDIDMASFYGSFSSTWFVFMLGFAALIYINSYWRRRWLELVEECMFTCYYFLHDLVRKPSMIFRN</sequence>
<keyword evidence="14" id="KW-1185">Reference proteome</keyword>
<evidence type="ECO:0000256" key="12">
    <source>
        <dbReference type="SAM" id="Phobius"/>
    </source>
</evidence>
<dbReference type="GO" id="GO:0051707">
    <property type="term" value="P:response to other organism"/>
    <property type="evidence" value="ECO:0007669"/>
    <property type="project" value="UniProtKB-ARBA"/>
</dbReference>
<dbReference type="Proteomes" id="UP001206925">
    <property type="component" value="Unassembled WGS sequence"/>
</dbReference>
<evidence type="ECO:0000256" key="3">
    <source>
        <dbReference type="ARBA" id="ARBA00022475"/>
    </source>
</evidence>
<dbReference type="InterPro" id="IPR051502">
    <property type="entry name" value="RLP_Defense_Trigger"/>
</dbReference>
<keyword evidence="7" id="KW-0732">Signal</keyword>
<name>A0AAD5G4P7_AMBAR</name>
<dbReference type="GO" id="GO:0006952">
    <property type="term" value="P:defense response"/>
    <property type="evidence" value="ECO:0007669"/>
    <property type="project" value="UniProtKB-ARBA"/>
</dbReference>
<dbReference type="PANTHER" id="PTHR48062">
    <property type="entry name" value="RECEPTOR-LIKE PROTEIN 14"/>
    <property type="match status" value="1"/>
</dbReference>
<dbReference type="InterPro" id="IPR003591">
    <property type="entry name" value="Leu-rich_rpt_typical-subtyp"/>
</dbReference>
<evidence type="ECO:0000313" key="14">
    <source>
        <dbReference type="Proteomes" id="UP001206925"/>
    </source>
</evidence>
<evidence type="ECO:0000313" key="13">
    <source>
        <dbReference type="EMBL" id="KAI7728649.1"/>
    </source>
</evidence>
<keyword evidence="11" id="KW-0325">Glycoprotein</keyword>
<keyword evidence="10 12" id="KW-0472">Membrane</keyword>
<dbReference type="SMART" id="SM00369">
    <property type="entry name" value="LRR_TYP"/>
    <property type="match status" value="5"/>
</dbReference>
<evidence type="ECO:0000256" key="5">
    <source>
        <dbReference type="ARBA" id="ARBA00022614"/>
    </source>
</evidence>
<evidence type="ECO:0000256" key="10">
    <source>
        <dbReference type="ARBA" id="ARBA00023136"/>
    </source>
</evidence>
<evidence type="ECO:0000256" key="11">
    <source>
        <dbReference type="ARBA" id="ARBA00023180"/>
    </source>
</evidence>
<dbReference type="FunFam" id="3.80.10.10:FF:000041">
    <property type="entry name" value="LRR receptor-like serine/threonine-protein kinase ERECTA"/>
    <property type="match status" value="1"/>
</dbReference>
<evidence type="ECO:0000256" key="8">
    <source>
        <dbReference type="ARBA" id="ARBA00022737"/>
    </source>
</evidence>
<evidence type="ECO:0000256" key="2">
    <source>
        <dbReference type="ARBA" id="ARBA00009592"/>
    </source>
</evidence>